<accession>A0A6H3NKL9</accession>
<keyword evidence="3" id="KW-1185">Reference proteome</keyword>
<evidence type="ECO:0000256" key="1">
    <source>
        <dbReference type="SAM" id="Phobius"/>
    </source>
</evidence>
<protein>
    <submittedName>
        <fullName evidence="2">Uncharacterized protein</fullName>
    </submittedName>
</protein>
<dbReference type="AlphaFoldDB" id="A0A6H3NKL9"/>
<keyword evidence="1" id="KW-0472">Membrane</keyword>
<proteinExistence type="predicted"/>
<dbReference type="EMBL" id="RQHU01000019">
    <property type="protein sequence ID" value="TGN12371.1"/>
    <property type="molecule type" value="Genomic_DNA"/>
</dbReference>
<evidence type="ECO:0000313" key="2">
    <source>
        <dbReference type="EMBL" id="TGN12371.1"/>
    </source>
</evidence>
<keyword evidence="1" id="KW-1133">Transmembrane helix</keyword>
<sequence>MTYIKNFLNSINLITSDKKLSITTLLIYILTARVTFTHDIIDFLIFGLVLLNYAHKRYINFKSERIVTNRELIESIKQEFETYKTETSKKIQSIELQESKSLERIRKLENF</sequence>
<gene>
    <name evidence="2" type="ORF">EHR08_13395</name>
</gene>
<dbReference type="Proteomes" id="UP000297649">
    <property type="component" value="Unassembled WGS sequence"/>
</dbReference>
<keyword evidence="1" id="KW-0812">Transmembrane</keyword>
<name>A0A6H3NKL9_9LEPT</name>
<comment type="caution">
    <text evidence="2">The sequence shown here is derived from an EMBL/GenBank/DDBJ whole genome shotgun (WGS) entry which is preliminary data.</text>
</comment>
<organism evidence="2 3">
    <name type="scientific">Leptospira bandrabouensis</name>
    <dbReference type="NCBI Taxonomy" id="2484903"/>
    <lineage>
        <taxon>Bacteria</taxon>
        <taxon>Pseudomonadati</taxon>
        <taxon>Spirochaetota</taxon>
        <taxon>Spirochaetia</taxon>
        <taxon>Leptospirales</taxon>
        <taxon>Leptospiraceae</taxon>
        <taxon>Leptospira</taxon>
    </lineage>
</organism>
<dbReference type="RefSeq" id="WP_135743238.1">
    <property type="nucleotide sequence ID" value="NZ_RQHT01000001.1"/>
</dbReference>
<feature type="transmembrane region" description="Helical" evidence="1">
    <location>
        <begin position="25"/>
        <end position="53"/>
    </location>
</feature>
<evidence type="ECO:0000313" key="3">
    <source>
        <dbReference type="Proteomes" id="UP000297649"/>
    </source>
</evidence>
<reference evidence="2" key="1">
    <citation type="journal article" date="2019" name="PLoS Negl. Trop. Dis.">
        <title>Revisiting the worldwide diversity of Leptospira species in the environment.</title>
        <authorList>
            <person name="Vincent A.T."/>
            <person name="Schiettekatte O."/>
            <person name="Bourhy P."/>
            <person name="Veyrier F.J."/>
            <person name="Picardeau M."/>
        </authorList>
    </citation>
    <scope>NUCLEOTIDE SEQUENCE [LARGE SCALE GENOMIC DNA]</scope>
    <source>
        <strain evidence="2">201601109</strain>
    </source>
</reference>